<dbReference type="InterPro" id="IPR027324">
    <property type="entry name" value="MAP2/MAP4/Tau"/>
</dbReference>
<feature type="region of interest" description="Disordered" evidence="8">
    <location>
        <begin position="776"/>
        <end position="827"/>
    </location>
</feature>
<evidence type="ECO:0000256" key="5">
    <source>
        <dbReference type="ARBA" id="ARBA00022737"/>
    </source>
</evidence>
<keyword evidence="2 7" id="KW-0963">Cytoplasm</keyword>
<evidence type="ECO:0000256" key="3">
    <source>
        <dbReference type="ARBA" id="ARBA00022553"/>
    </source>
</evidence>
<reference evidence="9" key="2">
    <citation type="submission" date="2025-09" db="UniProtKB">
        <authorList>
            <consortium name="Ensembl"/>
        </authorList>
    </citation>
    <scope>IDENTIFICATION</scope>
</reference>
<reference evidence="9" key="1">
    <citation type="submission" date="2025-08" db="UniProtKB">
        <authorList>
            <consortium name="Ensembl"/>
        </authorList>
    </citation>
    <scope>IDENTIFICATION</scope>
</reference>
<dbReference type="GO" id="GO:0031175">
    <property type="term" value="P:neuron projection development"/>
    <property type="evidence" value="ECO:0007669"/>
    <property type="project" value="TreeGrafter"/>
</dbReference>
<feature type="compositionally biased region" description="Low complexity" evidence="8">
    <location>
        <begin position="803"/>
        <end position="813"/>
    </location>
</feature>
<dbReference type="InterPro" id="IPR001084">
    <property type="entry name" value="MAP_tubulin-bd_rpt"/>
</dbReference>
<sequence>MSLSNKQPASLSEYSQLCKAKNPDSFSEAYHCMESQKDFSKTEFEWQRTEGKLHEIGLNVNSGGQIKDGLVKNAGFTDEDKLCFFEVKLDKDLKIAPKDQREIEVQGKKYQAAPGHLENWSLISEPFSSAEGNLTNPKTTEFPLGNEAITDQEKAAGKSVMETKCQQDLPDLPVSGTDPSKYTKEPEISVWNPNFNPVLSHNLGSKEATGKKDGAPGYCVVGVVNDNYVQSGFASLLATSKPGPPTTTVELAQDDSKSGYFSNINEIEEERFLVGLGEKLGSADDGSCLNRAAQQRKVMRRAMSECSHLSVPLALNLADKYPEPMVKEDVATGLLSPTSNLTQSSSPMTRKPGAPMKRSATVSEEQTSVHSLSTAQNNAELSSLIGKEHQSLRTEEPAAKRREEGNSSSSSSSAKKELVSPGLYHSKLEQIPEIGSHEKGKEEGEAAKRVKRNASNEAASLDSPRSRGGEMESAKTAPVEREEIEVSNVQNAPSSHRGDLPRDAKAEESTPAEVMTGNDISAPPNKELPPSPEKKAKPSASTPSAKPAATKAKPLSATSPKRPVSATPGQNKKATSPSAGPAAATTPKRPATSTTRPSTLTPRDTKPKVRSVALSRASSRKLEQPEEQLHLMSRAIKTEGKPADAKKTVTKSPSADLSRPKTAPASSTKSSATTPTAPGTAALPGAAASRPKPKPAAPRPTTAPVVSADTKKSSTLKTAPKTSTAPKPPRPTTSVSAPDLKNVRSKIGSTDNMKHQPGGGRVQIVSKKANYSHVQSKCGSKDNIKHVPGGGNVQIQNKKVDVSKVSSKCGSKVNIKHKPGGGDIKIENQKLNFKDKAQAKVGSLDSAGGTVKVGAGGSKEAAPPNGAVTASPAGGGGSGGTVQENGVGPAAPALAGGDQREMQCFETHMQETSKCPGLPLSSRWGERAALAAMGRPLPPQPPGQLAEKYL</sequence>
<evidence type="ECO:0000313" key="10">
    <source>
        <dbReference type="Proteomes" id="UP000694392"/>
    </source>
</evidence>
<feature type="region of interest" description="Disordered" evidence="8">
    <location>
        <begin position="931"/>
        <end position="950"/>
    </location>
</feature>
<organism evidence="9 10">
    <name type="scientific">Sphenodon punctatus</name>
    <name type="common">Tuatara</name>
    <name type="synonym">Hatteria punctata</name>
    <dbReference type="NCBI Taxonomy" id="8508"/>
    <lineage>
        <taxon>Eukaryota</taxon>
        <taxon>Metazoa</taxon>
        <taxon>Chordata</taxon>
        <taxon>Craniata</taxon>
        <taxon>Vertebrata</taxon>
        <taxon>Euteleostomi</taxon>
        <taxon>Lepidosauria</taxon>
        <taxon>Sphenodontia</taxon>
        <taxon>Sphenodontidae</taxon>
        <taxon>Sphenodon</taxon>
    </lineage>
</organism>
<feature type="compositionally biased region" description="Basic and acidic residues" evidence="8">
    <location>
        <begin position="426"/>
        <end position="448"/>
    </location>
</feature>
<feature type="compositionally biased region" description="Basic and acidic residues" evidence="8">
    <location>
        <begin position="386"/>
        <end position="405"/>
    </location>
</feature>
<proteinExistence type="predicted"/>
<evidence type="ECO:0000256" key="2">
    <source>
        <dbReference type="ARBA" id="ARBA00022490"/>
    </source>
</evidence>
<feature type="compositionally biased region" description="Polar residues" evidence="8">
    <location>
        <begin position="335"/>
        <end position="348"/>
    </location>
</feature>
<accession>A0A8D0HUD7</accession>
<keyword evidence="10" id="KW-1185">Reference proteome</keyword>
<comment type="subcellular location">
    <subcellularLocation>
        <location evidence="1 7">Cytoplasm</location>
        <location evidence="1 7">Cytoskeleton</location>
    </subcellularLocation>
</comment>
<dbReference type="GO" id="GO:0000226">
    <property type="term" value="P:microtubule cytoskeleton organization"/>
    <property type="evidence" value="ECO:0007669"/>
    <property type="project" value="TreeGrafter"/>
</dbReference>
<keyword evidence="5" id="KW-0677">Repeat</keyword>
<dbReference type="GO" id="GO:0043005">
    <property type="term" value="C:neuron projection"/>
    <property type="evidence" value="ECO:0007669"/>
    <property type="project" value="TreeGrafter"/>
</dbReference>
<feature type="compositionally biased region" description="Basic and acidic residues" evidence="8">
    <location>
        <begin position="620"/>
        <end position="629"/>
    </location>
</feature>
<keyword evidence="4 7" id="KW-0493">Microtubule</keyword>
<dbReference type="PANTHER" id="PTHR11501">
    <property type="entry name" value="MICROTUBULE-ASSOCIATED PROTEIN"/>
    <property type="match status" value="1"/>
</dbReference>
<dbReference type="PANTHER" id="PTHR11501:SF16">
    <property type="entry name" value="MICROTUBULE-ASSOCIATED PROTEIN 4"/>
    <property type="match status" value="1"/>
</dbReference>
<evidence type="ECO:0000256" key="6">
    <source>
        <dbReference type="ARBA" id="ARBA00023212"/>
    </source>
</evidence>
<feature type="compositionally biased region" description="Basic and acidic residues" evidence="8">
    <location>
        <begin position="464"/>
        <end position="481"/>
    </location>
</feature>
<keyword evidence="3" id="KW-0597">Phosphoprotein</keyword>
<protein>
    <recommendedName>
        <fullName evidence="7">Microtubule-associated protein</fullName>
    </recommendedName>
</protein>
<feature type="compositionally biased region" description="Low complexity" evidence="8">
    <location>
        <begin position="660"/>
        <end position="690"/>
    </location>
</feature>
<feature type="compositionally biased region" description="Low complexity" evidence="8">
    <location>
        <begin position="699"/>
        <end position="725"/>
    </location>
</feature>
<dbReference type="GeneTree" id="ENSGT00940000159742"/>
<dbReference type="Pfam" id="PF00418">
    <property type="entry name" value="Tubulin-binding"/>
    <property type="match status" value="3"/>
</dbReference>
<dbReference type="GO" id="GO:0008017">
    <property type="term" value="F:microtubule binding"/>
    <property type="evidence" value="ECO:0007669"/>
    <property type="project" value="InterPro"/>
</dbReference>
<feature type="compositionally biased region" description="Low complexity" evidence="8">
    <location>
        <begin position="538"/>
        <end position="559"/>
    </location>
</feature>
<evidence type="ECO:0000313" key="9">
    <source>
        <dbReference type="Ensembl" id="ENSSPUP00000024992.1"/>
    </source>
</evidence>
<evidence type="ECO:0000256" key="8">
    <source>
        <dbReference type="SAM" id="MobiDB-lite"/>
    </source>
</evidence>
<dbReference type="GO" id="GO:0005874">
    <property type="term" value="C:microtubule"/>
    <property type="evidence" value="ECO:0007669"/>
    <property type="project" value="UniProtKB-KW"/>
</dbReference>
<feature type="compositionally biased region" description="Basic and acidic residues" evidence="8">
    <location>
        <begin position="636"/>
        <end position="647"/>
    </location>
</feature>
<feature type="compositionally biased region" description="Low complexity" evidence="8">
    <location>
        <begin position="881"/>
        <end position="897"/>
    </location>
</feature>
<name>A0A8D0HUD7_SPHPU</name>
<feature type="region of interest" description="Disordered" evidence="8">
    <location>
        <begin position="842"/>
        <end position="899"/>
    </location>
</feature>
<dbReference type="PROSITE" id="PS51491">
    <property type="entry name" value="TAU_MAP_2"/>
    <property type="match status" value="3"/>
</dbReference>
<evidence type="ECO:0000256" key="7">
    <source>
        <dbReference type="RuleBase" id="RU000686"/>
    </source>
</evidence>
<dbReference type="AlphaFoldDB" id="A0A8D0HUD7"/>
<keyword evidence="6 7" id="KW-0206">Cytoskeleton</keyword>
<evidence type="ECO:0000256" key="4">
    <source>
        <dbReference type="ARBA" id="ARBA00022701"/>
    </source>
</evidence>
<feature type="compositionally biased region" description="Polar residues" evidence="8">
    <location>
        <begin position="360"/>
        <end position="381"/>
    </location>
</feature>
<dbReference type="PROSITE" id="PS00229">
    <property type="entry name" value="TAU_MAP_1"/>
    <property type="match status" value="1"/>
</dbReference>
<feature type="region of interest" description="Disordered" evidence="8">
    <location>
        <begin position="334"/>
        <end position="761"/>
    </location>
</feature>
<evidence type="ECO:0000256" key="1">
    <source>
        <dbReference type="ARBA" id="ARBA00004245"/>
    </source>
</evidence>
<feature type="compositionally biased region" description="Low complexity" evidence="8">
    <location>
        <begin position="572"/>
        <end position="602"/>
    </location>
</feature>
<dbReference type="Proteomes" id="UP000694392">
    <property type="component" value="Unplaced"/>
</dbReference>
<dbReference type="Ensembl" id="ENSSPUT00000026677.1">
    <property type="protein sequence ID" value="ENSSPUP00000024992.1"/>
    <property type="gene ID" value="ENSSPUG00000019136.1"/>
</dbReference>
<feature type="compositionally biased region" description="Basic and acidic residues" evidence="8">
    <location>
        <begin position="496"/>
        <end position="508"/>
    </location>
</feature>